<dbReference type="InterPro" id="IPR013766">
    <property type="entry name" value="Thioredoxin_domain"/>
</dbReference>
<evidence type="ECO:0000313" key="2">
    <source>
        <dbReference type="Ensembl" id="ENSFCTP00005000196.1"/>
    </source>
</evidence>
<dbReference type="PANTHER" id="PTHR44340:SF1">
    <property type="entry name" value="DNAJ HOMOLOG SUBFAMILY C MEMBER 10"/>
    <property type="match status" value="1"/>
</dbReference>
<proteinExistence type="predicted"/>
<dbReference type="Pfam" id="PF00085">
    <property type="entry name" value="Thioredoxin"/>
    <property type="match status" value="1"/>
</dbReference>
<evidence type="ECO:0000313" key="3">
    <source>
        <dbReference type="Proteomes" id="UP000823872"/>
    </source>
</evidence>
<dbReference type="GeneTree" id="ENSGT00940000180614"/>
<evidence type="ECO:0000259" key="1">
    <source>
        <dbReference type="Pfam" id="PF00085"/>
    </source>
</evidence>
<reference evidence="3" key="1">
    <citation type="submission" date="2021-02" db="EMBL/GenBank/DDBJ databases">
        <title>Safari Cat Assemblies.</title>
        <authorList>
            <person name="Bredemeyer K.R."/>
            <person name="Murphy W.J."/>
        </authorList>
    </citation>
    <scope>NUCLEOTIDE SEQUENCE [LARGE SCALE GENOMIC DNA]</scope>
</reference>
<dbReference type="Ensembl" id="ENSFCTT00005000445.1">
    <property type="protein sequence ID" value="ENSFCTP00005000196.1"/>
    <property type="gene ID" value="ENSFCTG00005000174.1"/>
</dbReference>
<reference evidence="2" key="3">
    <citation type="submission" date="2025-09" db="UniProtKB">
        <authorList>
            <consortium name="Ensembl"/>
        </authorList>
    </citation>
    <scope>IDENTIFICATION</scope>
    <source>
        <strain evidence="2">breed Abyssinian</strain>
    </source>
</reference>
<dbReference type="SUPFAM" id="SSF52833">
    <property type="entry name" value="Thioredoxin-like"/>
    <property type="match status" value="1"/>
</dbReference>
<sequence length="79" mass="8929">MTMKGKVKAGKIDCQASAQTCQKAGIRAYPTFKCYPYEKAKRNIWGEQIDARNAKGIAALLNEKLKNLHTHGERDEDEF</sequence>
<reference evidence="2" key="2">
    <citation type="submission" date="2025-08" db="UniProtKB">
        <authorList>
            <consortium name="Ensembl"/>
        </authorList>
    </citation>
    <scope>IDENTIFICATION</scope>
    <source>
        <strain evidence="2">breed Abyssinian</strain>
    </source>
</reference>
<dbReference type="Proteomes" id="UP000823872">
    <property type="component" value="Unassembled WGS sequence"/>
</dbReference>
<dbReference type="InterPro" id="IPR036249">
    <property type="entry name" value="Thioredoxin-like_sf"/>
</dbReference>
<feature type="domain" description="Thioredoxin" evidence="1">
    <location>
        <begin position="2"/>
        <end position="48"/>
    </location>
</feature>
<organism evidence="2 3">
    <name type="scientific">Felis catus</name>
    <name type="common">Cat</name>
    <name type="synonym">Felis silvestris catus</name>
    <dbReference type="NCBI Taxonomy" id="9685"/>
    <lineage>
        <taxon>Eukaryota</taxon>
        <taxon>Metazoa</taxon>
        <taxon>Chordata</taxon>
        <taxon>Craniata</taxon>
        <taxon>Vertebrata</taxon>
        <taxon>Euteleostomi</taxon>
        <taxon>Mammalia</taxon>
        <taxon>Eutheria</taxon>
        <taxon>Laurasiatheria</taxon>
        <taxon>Carnivora</taxon>
        <taxon>Feliformia</taxon>
        <taxon>Felidae</taxon>
        <taxon>Felinae</taxon>
        <taxon>Felis</taxon>
    </lineage>
</organism>
<dbReference type="Gene3D" id="3.40.30.10">
    <property type="entry name" value="Glutaredoxin"/>
    <property type="match status" value="1"/>
</dbReference>
<protein>
    <recommendedName>
        <fullName evidence="1">Thioredoxin domain-containing protein</fullName>
    </recommendedName>
</protein>
<accession>A0ABI7VR27</accession>
<dbReference type="PANTHER" id="PTHR44340">
    <property type="entry name" value="DNAJ HOMOLOG SUBFAMILY C MEMBER 10"/>
    <property type="match status" value="1"/>
</dbReference>
<name>A0ABI7VR27_FELCA</name>
<dbReference type="InterPro" id="IPR052460">
    <property type="entry name" value="ER_disulfide_reductase"/>
</dbReference>
<keyword evidence="3" id="KW-1185">Reference proteome</keyword>